<feature type="region of interest" description="Disordered" evidence="1">
    <location>
        <begin position="35"/>
        <end position="139"/>
    </location>
</feature>
<dbReference type="EMBL" id="CAXAMM010001069">
    <property type="protein sequence ID" value="CAK8990195.1"/>
    <property type="molecule type" value="Genomic_DNA"/>
</dbReference>
<reference evidence="3 4" key="1">
    <citation type="submission" date="2024-02" db="EMBL/GenBank/DDBJ databases">
        <authorList>
            <person name="Chen Y."/>
            <person name="Shah S."/>
            <person name="Dougan E. K."/>
            <person name="Thang M."/>
            <person name="Chan C."/>
        </authorList>
    </citation>
    <scope>NUCLEOTIDE SEQUENCE [LARGE SCALE GENOMIC DNA]</scope>
</reference>
<organism evidence="3 4">
    <name type="scientific">Durusdinium trenchii</name>
    <dbReference type="NCBI Taxonomy" id="1381693"/>
    <lineage>
        <taxon>Eukaryota</taxon>
        <taxon>Sar</taxon>
        <taxon>Alveolata</taxon>
        <taxon>Dinophyceae</taxon>
        <taxon>Suessiales</taxon>
        <taxon>Symbiodiniaceae</taxon>
        <taxon>Durusdinium</taxon>
    </lineage>
</organism>
<feature type="region of interest" description="Disordered" evidence="1">
    <location>
        <begin position="168"/>
        <end position="193"/>
    </location>
</feature>
<evidence type="ECO:0000313" key="4">
    <source>
        <dbReference type="Proteomes" id="UP001642464"/>
    </source>
</evidence>
<keyword evidence="2" id="KW-0732">Signal</keyword>
<sequence>IWDHQSSWARVLIGAICELIGGEAGNMACTARWNEPGQARSRASPQRRASEERELVWAPWPTLKNERPTGAKGEPKATQPPKTARAELRRTQPSLSLFSRPGSPGRISPATARTTRLSSRPSSPTPKQSMPFATLLPQRGRTEAVKMRASSTTGNIKVPVLRGLDAEAVSGPSQKRSRPGDAPEPSLTPRGTCPARFTTLAEARWAFKTRVGAVEQACMRVVVERSFRLTVISSSSAERERPIPAWHRAQPGRSQGSDGPDTTYDGACMGFASAVGALQHACCKLGGMEVQLSR</sequence>
<proteinExistence type="predicted"/>
<keyword evidence="4" id="KW-1185">Reference proteome</keyword>
<feature type="chain" id="PRO_5045705952" evidence="2">
    <location>
        <begin position="25"/>
        <end position="294"/>
    </location>
</feature>
<gene>
    <name evidence="3" type="ORF">SCF082_LOCUS2132</name>
</gene>
<comment type="caution">
    <text evidence="3">The sequence shown here is derived from an EMBL/GenBank/DDBJ whole genome shotgun (WGS) entry which is preliminary data.</text>
</comment>
<name>A0ABP0HJA8_9DINO</name>
<feature type="compositionally biased region" description="Low complexity" evidence="1">
    <location>
        <begin position="38"/>
        <end position="47"/>
    </location>
</feature>
<protein>
    <submittedName>
        <fullName evidence="3">Uncharacterized protein</fullName>
    </submittedName>
</protein>
<evidence type="ECO:0000313" key="3">
    <source>
        <dbReference type="EMBL" id="CAK8990195.1"/>
    </source>
</evidence>
<feature type="non-terminal residue" evidence="3">
    <location>
        <position position="1"/>
    </location>
</feature>
<evidence type="ECO:0000256" key="1">
    <source>
        <dbReference type="SAM" id="MobiDB-lite"/>
    </source>
</evidence>
<feature type="compositionally biased region" description="Basic and acidic residues" evidence="1">
    <location>
        <begin position="64"/>
        <end position="75"/>
    </location>
</feature>
<feature type="compositionally biased region" description="Low complexity" evidence="1">
    <location>
        <begin position="108"/>
        <end position="126"/>
    </location>
</feature>
<feature type="signal peptide" evidence="2">
    <location>
        <begin position="1"/>
        <end position="24"/>
    </location>
</feature>
<evidence type="ECO:0000256" key="2">
    <source>
        <dbReference type="SAM" id="SignalP"/>
    </source>
</evidence>
<dbReference type="Proteomes" id="UP001642464">
    <property type="component" value="Unassembled WGS sequence"/>
</dbReference>
<accession>A0ABP0HJA8</accession>